<keyword evidence="1" id="KW-0472">Membrane</keyword>
<reference evidence="2" key="1">
    <citation type="submission" date="2018-06" db="EMBL/GenBank/DDBJ databases">
        <authorList>
            <person name="Zhirakovskaya E."/>
        </authorList>
    </citation>
    <scope>NUCLEOTIDE SEQUENCE</scope>
</reference>
<organism evidence="2">
    <name type="scientific">hydrothermal vent metagenome</name>
    <dbReference type="NCBI Taxonomy" id="652676"/>
    <lineage>
        <taxon>unclassified sequences</taxon>
        <taxon>metagenomes</taxon>
        <taxon>ecological metagenomes</taxon>
    </lineage>
</organism>
<feature type="transmembrane region" description="Helical" evidence="1">
    <location>
        <begin position="124"/>
        <end position="141"/>
    </location>
</feature>
<sequence length="179" mass="21086">FLRSNLGLELYRGVNEKEFETKKHHSILPNRNADELKKFKAMGEIGYMSDKLNKSLKFIVNNPADYATRVMRRSIAFWTGDAWVDTIFWFYGRFAILKHIIFTLPTLFGFYGLYLMIRNKTTGDFLFLSLFIIYPAIYYLTHTLPRFRFPIEPELIVLSAFALTQLFQSRIQPLFKSNS</sequence>
<dbReference type="EMBL" id="UOGA01000104">
    <property type="protein sequence ID" value="VAX17749.1"/>
    <property type="molecule type" value="Genomic_DNA"/>
</dbReference>
<feature type="non-terminal residue" evidence="2">
    <location>
        <position position="1"/>
    </location>
</feature>
<keyword evidence="1" id="KW-1133">Transmembrane helix</keyword>
<evidence type="ECO:0000313" key="2">
    <source>
        <dbReference type="EMBL" id="VAX17749.1"/>
    </source>
</evidence>
<evidence type="ECO:0000256" key="1">
    <source>
        <dbReference type="SAM" id="Phobius"/>
    </source>
</evidence>
<keyword evidence="1" id="KW-0812">Transmembrane</keyword>
<gene>
    <name evidence="2" type="ORF">MNBD_NITROSPINAE04-1762</name>
</gene>
<dbReference type="AlphaFoldDB" id="A0A3B1BIB4"/>
<name>A0A3B1BIB4_9ZZZZ</name>
<protein>
    <submittedName>
        <fullName evidence="2">Uncharacterized protein</fullName>
    </submittedName>
</protein>
<feature type="transmembrane region" description="Helical" evidence="1">
    <location>
        <begin position="100"/>
        <end position="117"/>
    </location>
</feature>
<accession>A0A3B1BIB4</accession>
<proteinExistence type="predicted"/>